<dbReference type="EMBL" id="FMCT01000008">
    <property type="protein sequence ID" value="SCF33242.1"/>
    <property type="molecule type" value="Genomic_DNA"/>
</dbReference>
<dbReference type="GO" id="GO:0016853">
    <property type="term" value="F:isomerase activity"/>
    <property type="evidence" value="ECO:0007669"/>
    <property type="project" value="UniProtKB-ARBA"/>
</dbReference>
<dbReference type="Gene3D" id="3.90.850.10">
    <property type="entry name" value="Fumarylacetoacetase-like, C-terminal domain"/>
    <property type="match status" value="1"/>
</dbReference>
<dbReference type="InterPro" id="IPR051121">
    <property type="entry name" value="FAH"/>
</dbReference>
<evidence type="ECO:0000313" key="4">
    <source>
        <dbReference type="EMBL" id="SCF33242.1"/>
    </source>
</evidence>
<dbReference type="PANTHER" id="PTHR42796:SF4">
    <property type="entry name" value="FUMARYLACETOACETATE HYDROLASE DOMAIN-CONTAINING PROTEIN 2A"/>
    <property type="match status" value="1"/>
</dbReference>
<dbReference type="STRING" id="47853.TK50_12720"/>
<evidence type="ECO:0000256" key="1">
    <source>
        <dbReference type="ARBA" id="ARBA00010211"/>
    </source>
</evidence>
<dbReference type="Pfam" id="PF01557">
    <property type="entry name" value="FAA_hydrolase"/>
    <property type="match status" value="1"/>
</dbReference>
<evidence type="ECO:0000313" key="5">
    <source>
        <dbReference type="Proteomes" id="UP000183585"/>
    </source>
</evidence>
<protein>
    <submittedName>
        <fullName evidence="4">2-keto-4-pentenoate hydratase/2-oxohepta-3-ene-1,7-dioic acid hydratase (Catechol pathway)</fullName>
    </submittedName>
</protein>
<gene>
    <name evidence="4" type="ORF">GA0070563_108276</name>
</gene>
<dbReference type="RefSeq" id="WP_074475979.1">
    <property type="nucleotide sequence ID" value="NZ_JBIRZV010000007.1"/>
</dbReference>
<dbReference type="Proteomes" id="UP000183585">
    <property type="component" value="Unassembled WGS sequence"/>
</dbReference>
<dbReference type="InterPro" id="IPR036663">
    <property type="entry name" value="Fumarylacetoacetase_C_sf"/>
</dbReference>
<sequence>MKFMRIGPVGAERPVLFDGTDHFDLSGVTADIDAAFLAGDPVARVRAAGPLPRLDVTGERVGAPIARPGAVLCIGQNYAAHAAESGVAPPERPILFHKPPNTVIGPHDRVLIPRGSTRTDWEVELAVVIGKPARYLDSPAEALDHVAGYAVANDVSERDYQFADPGGQWAKGKSCETFNPLGPWLVTPDEVGDPQALRLRSWVNGAPRQDSRTTDMIFDVAYLIWHLSQFTVLEPGDLVNTGTPQGVALSGRFPYLAAGDVMEMEIDGLGRQRTELAPA</sequence>
<feature type="domain" description="Fumarylacetoacetase-like C-terminal" evidence="3">
    <location>
        <begin position="71"/>
        <end position="275"/>
    </location>
</feature>
<name>A0A1C4ZJZ1_9ACTN</name>
<keyword evidence="5" id="KW-1185">Reference proteome</keyword>
<dbReference type="PANTHER" id="PTHR42796">
    <property type="entry name" value="FUMARYLACETOACETATE HYDROLASE DOMAIN-CONTAINING PROTEIN 2A-RELATED"/>
    <property type="match status" value="1"/>
</dbReference>
<proteinExistence type="inferred from homology"/>
<dbReference type="FunFam" id="3.90.850.10:FF:000002">
    <property type="entry name" value="2-hydroxyhepta-2,4-diene-1,7-dioate isomerase"/>
    <property type="match status" value="1"/>
</dbReference>
<comment type="similarity">
    <text evidence="1">Belongs to the FAH family.</text>
</comment>
<evidence type="ECO:0000256" key="2">
    <source>
        <dbReference type="ARBA" id="ARBA00022723"/>
    </source>
</evidence>
<dbReference type="SUPFAM" id="SSF56529">
    <property type="entry name" value="FAH"/>
    <property type="match status" value="1"/>
</dbReference>
<dbReference type="GO" id="GO:0019752">
    <property type="term" value="P:carboxylic acid metabolic process"/>
    <property type="evidence" value="ECO:0007669"/>
    <property type="project" value="UniProtKB-ARBA"/>
</dbReference>
<reference evidence="5" key="1">
    <citation type="submission" date="2016-06" db="EMBL/GenBank/DDBJ databases">
        <authorList>
            <person name="Varghese N."/>
            <person name="Submissions Spin"/>
        </authorList>
    </citation>
    <scope>NUCLEOTIDE SEQUENCE [LARGE SCALE GENOMIC DNA]</scope>
    <source>
        <strain evidence="5">DSM 43168</strain>
    </source>
</reference>
<dbReference type="GO" id="GO:0046872">
    <property type="term" value="F:metal ion binding"/>
    <property type="evidence" value="ECO:0007669"/>
    <property type="project" value="UniProtKB-KW"/>
</dbReference>
<dbReference type="InterPro" id="IPR011234">
    <property type="entry name" value="Fumarylacetoacetase-like_C"/>
</dbReference>
<keyword evidence="2" id="KW-0479">Metal-binding</keyword>
<dbReference type="AlphaFoldDB" id="A0A1C4ZJZ1"/>
<organism evidence="4 5">
    <name type="scientific">Micromonospora carbonacea</name>
    <dbReference type="NCBI Taxonomy" id="47853"/>
    <lineage>
        <taxon>Bacteria</taxon>
        <taxon>Bacillati</taxon>
        <taxon>Actinomycetota</taxon>
        <taxon>Actinomycetes</taxon>
        <taxon>Micromonosporales</taxon>
        <taxon>Micromonosporaceae</taxon>
        <taxon>Micromonospora</taxon>
    </lineage>
</organism>
<accession>A0A1C4ZJZ1</accession>
<evidence type="ECO:0000259" key="3">
    <source>
        <dbReference type="Pfam" id="PF01557"/>
    </source>
</evidence>